<gene>
    <name evidence="3" type="ORF">PXH66_10750</name>
</gene>
<sequence length="306" mass="35153">MIITRLSGGLGNQMFQYAAGLALAAHHRTTLRLDVTRYHLDPEREPHNRYALAALNVGQHFAAAAEIEHVRGRRLSRSERLFLRLACLARLHFIRDRLTFVGHWHREPTRRHFPGFFEWPAPAYLDGMWQSPAYFAPIEDLIRQHFTLRYPLGEEARAIAADISSPGPTAFVHFRRGDYARNPIFAKTIGVLGVDYYRRAIEELRRAHPGVRLYVFSDEPSSIAAVFPSGFRFRIIHLAGGWRAHEELYLMSLFPHAILSNSTFAWWGAWLHPGRDRTVIAPTPWLLDRPAALTDLIPPSWQTIPR</sequence>
<evidence type="ECO:0000313" key="3">
    <source>
        <dbReference type="EMBL" id="WED67327.1"/>
    </source>
</evidence>
<evidence type="ECO:0000256" key="1">
    <source>
        <dbReference type="ARBA" id="ARBA00022676"/>
    </source>
</evidence>
<accession>A0AAF0CSN3</accession>
<dbReference type="PANTHER" id="PTHR11927">
    <property type="entry name" value="GALACTOSIDE 2-L-FUCOSYLTRANSFERASE"/>
    <property type="match status" value="1"/>
</dbReference>
<proteinExistence type="predicted"/>
<evidence type="ECO:0000313" key="4">
    <source>
        <dbReference type="Proteomes" id="UP001218638"/>
    </source>
</evidence>
<reference evidence="3" key="1">
    <citation type="submission" date="2023-03" db="EMBL/GenBank/DDBJ databases">
        <title>Lomoglobus Profundus gen. nov., sp. nov., a novel member of the phylum Verrucomicrobia, isolated from deep-marine sediment of South China Sea.</title>
        <authorList>
            <person name="Ahmad T."/>
            <person name="Ishaq S.E."/>
            <person name="Wang F."/>
        </authorList>
    </citation>
    <scope>NUCLEOTIDE SEQUENCE</scope>
    <source>
        <strain evidence="3">LMO-M01</strain>
    </source>
</reference>
<dbReference type="GO" id="GO:0005975">
    <property type="term" value="P:carbohydrate metabolic process"/>
    <property type="evidence" value="ECO:0007669"/>
    <property type="project" value="InterPro"/>
</dbReference>
<dbReference type="PANTHER" id="PTHR11927:SF9">
    <property type="entry name" value="L-FUCOSYLTRANSFERASE"/>
    <property type="match status" value="1"/>
</dbReference>
<keyword evidence="4" id="KW-1185">Reference proteome</keyword>
<name>A0AAF0CSN3_9BACT</name>
<dbReference type="InterPro" id="IPR002516">
    <property type="entry name" value="Glyco_trans_11"/>
</dbReference>
<keyword evidence="1" id="KW-0328">Glycosyltransferase</keyword>
<organism evidence="3 4">
    <name type="scientific">Synoicihabitans lomoniglobus</name>
    <dbReference type="NCBI Taxonomy" id="2909285"/>
    <lineage>
        <taxon>Bacteria</taxon>
        <taxon>Pseudomonadati</taxon>
        <taxon>Verrucomicrobiota</taxon>
        <taxon>Opitutia</taxon>
        <taxon>Opitutales</taxon>
        <taxon>Opitutaceae</taxon>
        <taxon>Synoicihabitans</taxon>
    </lineage>
</organism>
<protein>
    <submittedName>
        <fullName evidence="3">Alpha-1,2-fucosyltransferase</fullName>
    </submittedName>
</protein>
<dbReference type="GO" id="GO:0016020">
    <property type="term" value="C:membrane"/>
    <property type="evidence" value="ECO:0007669"/>
    <property type="project" value="InterPro"/>
</dbReference>
<keyword evidence="2" id="KW-0808">Transferase</keyword>
<dbReference type="Pfam" id="PF01531">
    <property type="entry name" value="Glyco_transf_11"/>
    <property type="match status" value="1"/>
</dbReference>
<dbReference type="AlphaFoldDB" id="A0AAF0CSN3"/>
<dbReference type="Proteomes" id="UP001218638">
    <property type="component" value="Chromosome"/>
</dbReference>
<dbReference type="RefSeq" id="WP_330928098.1">
    <property type="nucleotide sequence ID" value="NZ_CP119075.1"/>
</dbReference>
<dbReference type="KEGG" id="slom:PXH66_10750"/>
<dbReference type="GO" id="GO:0008107">
    <property type="term" value="F:galactoside 2-alpha-L-fucosyltransferase activity"/>
    <property type="evidence" value="ECO:0007669"/>
    <property type="project" value="InterPro"/>
</dbReference>
<dbReference type="EMBL" id="CP119075">
    <property type="protein sequence ID" value="WED67327.1"/>
    <property type="molecule type" value="Genomic_DNA"/>
</dbReference>
<dbReference type="CDD" id="cd11301">
    <property type="entry name" value="Fut1_Fut2_like"/>
    <property type="match status" value="1"/>
</dbReference>
<evidence type="ECO:0000256" key="2">
    <source>
        <dbReference type="ARBA" id="ARBA00022679"/>
    </source>
</evidence>